<evidence type="ECO:0000256" key="2">
    <source>
        <dbReference type="ARBA" id="ARBA00004167"/>
    </source>
</evidence>
<accession>A0A7J7CG40</accession>
<comment type="catalytic activity">
    <reaction evidence="1">
        <text>S-ubiquitinyl-[E2 ubiquitin-conjugating enzyme]-L-cysteine + [acceptor protein]-L-lysine = [E2 ubiquitin-conjugating enzyme]-L-cysteine + N(6)-ubiquitinyl-[acceptor protein]-L-lysine.</text>
        <dbReference type="EC" id="2.3.2.27"/>
    </reaction>
</comment>
<protein>
    <recommendedName>
        <fullName evidence="4">RING-type E3 ubiquitin transferase</fullName>
        <ecNumber evidence="4">2.3.2.27</ecNumber>
    </recommendedName>
</protein>
<organism evidence="18 19">
    <name type="scientific">Tripterygium wilfordii</name>
    <name type="common">Thunder God vine</name>
    <dbReference type="NCBI Taxonomy" id="458696"/>
    <lineage>
        <taxon>Eukaryota</taxon>
        <taxon>Viridiplantae</taxon>
        <taxon>Streptophyta</taxon>
        <taxon>Embryophyta</taxon>
        <taxon>Tracheophyta</taxon>
        <taxon>Spermatophyta</taxon>
        <taxon>Magnoliopsida</taxon>
        <taxon>eudicotyledons</taxon>
        <taxon>Gunneridae</taxon>
        <taxon>Pentapetalae</taxon>
        <taxon>rosids</taxon>
        <taxon>fabids</taxon>
        <taxon>Celastrales</taxon>
        <taxon>Celastraceae</taxon>
        <taxon>Tripterygium</taxon>
    </lineage>
</organism>
<evidence type="ECO:0000256" key="4">
    <source>
        <dbReference type="ARBA" id="ARBA00012483"/>
    </source>
</evidence>
<dbReference type="CDD" id="cd16461">
    <property type="entry name" value="RING-H2_EL5-like"/>
    <property type="match status" value="1"/>
</dbReference>
<dbReference type="Proteomes" id="UP000593562">
    <property type="component" value="Unassembled WGS sequence"/>
</dbReference>
<evidence type="ECO:0000256" key="12">
    <source>
        <dbReference type="ARBA" id="ARBA00023136"/>
    </source>
</evidence>
<evidence type="ECO:0000256" key="15">
    <source>
        <dbReference type="SAM" id="MobiDB-lite"/>
    </source>
</evidence>
<evidence type="ECO:0000256" key="14">
    <source>
        <dbReference type="PROSITE-ProRule" id="PRU00175"/>
    </source>
</evidence>
<dbReference type="EMBL" id="JAAARO010000017">
    <property type="protein sequence ID" value="KAF5732836.1"/>
    <property type="molecule type" value="Genomic_DNA"/>
</dbReference>
<keyword evidence="6 16" id="KW-0812">Transmembrane</keyword>
<dbReference type="PROSITE" id="PS50089">
    <property type="entry name" value="ZF_RING_2"/>
    <property type="match status" value="1"/>
</dbReference>
<evidence type="ECO:0000313" key="18">
    <source>
        <dbReference type="EMBL" id="KAF5732836.1"/>
    </source>
</evidence>
<gene>
    <name evidence="18" type="ORF">HS088_TW17G00369</name>
</gene>
<evidence type="ECO:0000256" key="13">
    <source>
        <dbReference type="ARBA" id="ARBA00024209"/>
    </source>
</evidence>
<evidence type="ECO:0000256" key="6">
    <source>
        <dbReference type="ARBA" id="ARBA00022692"/>
    </source>
</evidence>
<keyword evidence="9" id="KW-0833">Ubl conjugation pathway</keyword>
<keyword evidence="5" id="KW-0808">Transferase</keyword>
<evidence type="ECO:0000256" key="10">
    <source>
        <dbReference type="ARBA" id="ARBA00022833"/>
    </source>
</evidence>
<keyword evidence="8 14" id="KW-0863">Zinc-finger</keyword>
<dbReference type="GO" id="GO:0008270">
    <property type="term" value="F:zinc ion binding"/>
    <property type="evidence" value="ECO:0007669"/>
    <property type="project" value="UniProtKB-KW"/>
</dbReference>
<dbReference type="EC" id="2.3.2.27" evidence="4"/>
<comment type="subcellular location">
    <subcellularLocation>
        <location evidence="2">Membrane</location>
        <topology evidence="2">Single-pass membrane protein</topology>
    </subcellularLocation>
</comment>
<comment type="pathway">
    <text evidence="3">Protein modification; protein ubiquitination.</text>
</comment>
<comment type="caution">
    <text evidence="18">The sequence shown here is derived from an EMBL/GenBank/DDBJ whole genome shotgun (WGS) entry which is preliminary data.</text>
</comment>
<dbReference type="InParanoid" id="A0A7J7CG40"/>
<dbReference type="InterPro" id="IPR013083">
    <property type="entry name" value="Znf_RING/FYVE/PHD"/>
</dbReference>
<keyword evidence="19" id="KW-1185">Reference proteome</keyword>
<dbReference type="GO" id="GO:0016020">
    <property type="term" value="C:membrane"/>
    <property type="evidence" value="ECO:0007669"/>
    <property type="project" value="UniProtKB-SubCell"/>
</dbReference>
<dbReference type="PANTHER" id="PTHR45768">
    <property type="entry name" value="E3 UBIQUITIN-PROTEIN LIGASE RNF13-LIKE"/>
    <property type="match status" value="1"/>
</dbReference>
<evidence type="ECO:0000256" key="8">
    <source>
        <dbReference type="ARBA" id="ARBA00022771"/>
    </source>
</evidence>
<keyword evidence="7" id="KW-0479">Metal-binding</keyword>
<evidence type="ECO:0000256" key="11">
    <source>
        <dbReference type="ARBA" id="ARBA00022989"/>
    </source>
</evidence>
<keyword evidence="12 16" id="KW-0472">Membrane</keyword>
<dbReference type="SMART" id="SM00184">
    <property type="entry name" value="RING"/>
    <property type="match status" value="1"/>
</dbReference>
<dbReference type="Pfam" id="PF13639">
    <property type="entry name" value="zf-RING_2"/>
    <property type="match status" value="1"/>
</dbReference>
<evidence type="ECO:0000256" key="1">
    <source>
        <dbReference type="ARBA" id="ARBA00000900"/>
    </source>
</evidence>
<evidence type="ECO:0000256" key="16">
    <source>
        <dbReference type="SAM" id="Phobius"/>
    </source>
</evidence>
<evidence type="ECO:0000256" key="3">
    <source>
        <dbReference type="ARBA" id="ARBA00004906"/>
    </source>
</evidence>
<keyword evidence="11 16" id="KW-1133">Transmembrane helix</keyword>
<feature type="domain" description="RING-type" evidence="17">
    <location>
        <begin position="126"/>
        <end position="173"/>
    </location>
</feature>
<dbReference type="AlphaFoldDB" id="A0A7J7CG40"/>
<dbReference type="SMART" id="SM01197">
    <property type="entry name" value="FANCL_C"/>
    <property type="match status" value="1"/>
</dbReference>
<evidence type="ECO:0000313" key="19">
    <source>
        <dbReference type="Proteomes" id="UP000593562"/>
    </source>
</evidence>
<reference evidence="18 19" key="1">
    <citation type="journal article" date="2020" name="Nat. Commun.">
        <title>Genome of Tripterygium wilfordii and identification of cytochrome P450 involved in triptolide biosynthesis.</title>
        <authorList>
            <person name="Tu L."/>
            <person name="Su P."/>
            <person name="Zhang Z."/>
            <person name="Gao L."/>
            <person name="Wang J."/>
            <person name="Hu T."/>
            <person name="Zhou J."/>
            <person name="Zhang Y."/>
            <person name="Zhao Y."/>
            <person name="Liu Y."/>
            <person name="Song Y."/>
            <person name="Tong Y."/>
            <person name="Lu Y."/>
            <person name="Yang J."/>
            <person name="Xu C."/>
            <person name="Jia M."/>
            <person name="Peters R.J."/>
            <person name="Huang L."/>
            <person name="Gao W."/>
        </authorList>
    </citation>
    <scope>NUCLEOTIDE SEQUENCE [LARGE SCALE GENOMIC DNA]</scope>
    <source>
        <strain evidence="19">cv. XIE 37</strain>
        <tissue evidence="18">Leaf</tissue>
    </source>
</reference>
<proteinExistence type="inferred from homology"/>
<dbReference type="SUPFAM" id="SSF57850">
    <property type="entry name" value="RING/U-box"/>
    <property type="match status" value="1"/>
</dbReference>
<keyword evidence="10" id="KW-0862">Zinc</keyword>
<feature type="region of interest" description="Disordered" evidence="15">
    <location>
        <begin position="244"/>
        <end position="276"/>
    </location>
</feature>
<evidence type="ECO:0000256" key="9">
    <source>
        <dbReference type="ARBA" id="ARBA00022786"/>
    </source>
</evidence>
<dbReference type="GO" id="GO:0061630">
    <property type="term" value="F:ubiquitin protein ligase activity"/>
    <property type="evidence" value="ECO:0007669"/>
    <property type="project" value="UniProtKB-EC"/>
</dbReference>
<comment type="similarity">
    <text evidence="13">Belongs to the RING-type zinc finger family. ATL subfamily.</text>
</comment>
<dbReference type="Gene3D" id="3.30.40.10">
    <property type="entry name" value="Zinc/RING finger domain, C3HC4 (zinc finger)"/>
    <property type="match status" value="1"/>
</dbReference>
<dbReference type="GO" id="GO:0016567">
    <property type="term" value="P:protein ubiquitination"/>
    <property type="evidence" value="ECO:0007669"/>
    <property type="project" value="TreeGrafter"/>
</dbReference>
<evidence type="ECO:0000256" key="7">
    <source>
        <dbReference type="ARBA" id="ARBA00022723"/>
    </source>
</evidence>
<evidence type="ECO:0000256" key="5">
    <source>
        <dbReference type="ARBA" id="ARBA00022679"/>
    </source>
</evidence>
<evidence type="ECO:0000259" key="17">
    <source>
        <dbReference type="PROSITE" id="PS50089"/>
    </source>
</evidence>
<feature type="transmembrane region" description="Helical" evidence="16">
    <location>
        <begin position="39"/>
        <end position="60"/>
    </location>
</feature>
<name>A0A7J7CG40_TRIWF</name>
<dbReference type="PANTHER" id="PTHR45768:SF16">
    <property type="entry name" value="E3 UBIQUITIN-PROTEIN LIGASE ATL4"/>
    <property type="match status" value="1"/>
</dbReference>
<sequence length="367" mass="39838">MSTAPPPPQLPPPAMLNALATYNGGGHSQSWIQSLKPSILIIILILSITVIVSVSLCFLLRHLNRRCIRHLANTASTSSSSASLSSNRRVSPELSPAFSIIDSLPLFTFSSITRHSAAAASGGGDCAVCLSKFEQHDQLRLLPLCCHVFHAQCIDTWLRSNETIVNQTCPLCRSPIQVSEEDVMKKLQASTATNGGDGGGGASFRLEIGSISRRRGQTVDSIDSARSYSIGSFDYIVEGESEISEGQMHRSRSISNKDENATSPDTPDPEPSLVSEVASGRSWLKEYVDRLSNSLSSRTLSFRSSGRFLTGSSRHSEAAGNMEWDMEANRVGEEISELFRWLSGGLSLSSSWMLWNMDNLRPLSKGG</sequence>
<dbReference type="InterPro" id="IPR001841">
    <property type="entry name" value="Znf_RING"/>
</dbReference>